<evidence type="ECO:0000256" key="6">
    <source>
        <dbReference type="SAM" id="MobiDB-lite"/>
    </source>
</evidence>
<evidence type="ECO:0000259" key="9">
    <source>
        <dbReference type="PROSITE" id="PS50076"/>
    </source>
</evidence>
<proteinExistence type="predicted"/>
<sequence>MRRSTFIVGIFFCLLSVVTANWSKEDQEIFRLRDEVEASEGTGVTFYNFLDCSPKVSQDELNKAYKKRARVLHPDKATQQFIANQATGKDKPKEKSKKPGVHVSKGPSKKEIAAAKKAASDRFARLGIVTNILRGEGRARYDHFLYHGFPKWKGTGYYYARYRPGLGTVLTLLFIAVGGGGHWYALYLTWGRDQKFMQKYIDFARSKALGDSFNIPGLNSGKATPPVVAEEDPNQPTNRRQRRMMEKDSKKDKFEKKTKGIKASKSPIGTPPVGATGPKKRLVAENGKILVVDQAGNVYMEQSDEDGNTHEFLLDPKVVPRPGLTDTALVRLPRWAVRTAYNRIFNRGAEADIEEFLEEEDRPSSSSGADDFEVLEKVKTTAPNGNDKVVKRKKSARR</sequence>
<feature type="region of interest" description="Disordered" evidence="6">
    <location>
        <begin position="84"/>
        <end position="106"/>
    </location>
</feature>
<dbReference type="Pfam" id="PF00226">
    <property type="entry name" value="DnaJ"/>
    <property type="match status" value="1"/>
</dbReference>
<accession>A0A9P8CIV0</accession>
<dbReference type="PANTHER" id="PTHR44653:SF2">
    <property type="entry name" value="DNAJ HOMOLOG SUBFAMILY C MEMBER 1"/>
    <property type="match status" value="1"/>
</dbReference>
<comment type="subcellular location">
    <subcellularLocation>
        <location evidence="5">Endomembrane system</location>
        <topology evidence="5">Single-pass membrane protein</topology>
    </subcellularLocation>
</comment>
<feature type="transmembrane region" description="Helical" evidence="7">
    <location>
        <begin position="169"/>
        <end position="190"/>
    </location>
</feature>
<keyword evidence="2 8" id="KW-0732">Signal</keyword>
<dbReference type="Proteomes" id="UP000887226">
    <property type="component" value="Unassembled WGS sequence"/>
</dbReference>
<name>A0A9P8CIV0_9HELO</name>
<dbReference type="InterPro" id="IPR036869">
    <property type="entry name" value="J_dom_sf"/>
</dbReference>
<gene>
    <name evidence="10" type="ORF">BJ878DRAFT_532002</name>
</gene>
<dbReference type="EMBL" id="MU253751">
    <property type="protein sequence ID" value="KAG9248322.1"/>
    <property type="molecule type" value="Genomic_DNA"/>
</dbReference>
<reference evidence="10" key="1">
    <citation type="journal article" date="2021" name="IMA Fungus">
        <title>Genomic characterization of three marine fungi, including Emericellopsis atlantica sp. nov. with signatures of a generalist lifestyle and marine biomass degradation.</title>
        <authorList>
            <person name="Hagestad O.C."/>
            <person name="Hou L."/>
            <person name="Andersen J.H."/>
            <person name="Hansen E.H."/>
            <person name="Altermark B."/>
            <person name="Li C."/>
            <person name="Kuhnert E."/>
            <person name="Cox R.J."/>
            <person name="Crous P.W."/>
            <person name="Spatafora J.W."/>
            <person name="Lail K."/>
            <person name="Amirebrahimi M."/>
            <person name="Lipzen A."/>
            <person name="Pangilinan J."/>
            <person name="Andreopoulos W."/>
            <person name="Hayes R.D."/>
            <person name="Ng V."/>
            <person name="Grigoriev I.V."/>
            <person name="Jackson S.A."/>
            <person name="Sutton T.D.S."/>
            <person name="Dobson A.D.W."/>
            <person name="Rama T."/>
        </authorList>
    </citation>
    <scope>NUCLEOTIDE SEQUENCE</scope>
    <source>
        <strain evidence="10">TRa3180A</strain>
    </source>
</reference>
<organism evidence="10 11">
    <name type="scientific">Calycina marina</name>
    <dbReference type="NCBI Taxonomy" id="1763456"/>
    <lineage>
        <taxon>Eukaryota</taxon>
        <taxon>Fungi</taxon>
        <taxon>Dikarya</taxon>
        <taxon>Ascomycota</taxon>
        <taxon>Pezizomycotina</taxon>
        <taxon>Leotiomycetes</taxon>
        <taxon>Helotiales</taxon>
        <taxon>Pezizellaceae</taxon>
        <taxon>Calycina</taxon>
    </lineage>
</organism>
<evidence type="ECO:0000256" key="1">
    <source>
        <dbReference type="ARBA" id="ARBA00022692"/>
    </source>
</evidence>
<feature type="region of interest" description="Disordered" evidence="6">
    <location>
        <begin position="357"/>
        <end position="398"/>
    </location>
</feature>
<dbReference type="InterPro" id="IPR052606">
    <property type="entry name" value="DnaJ_domain_protein"/>
</dbReference>
<feature type="signal peptide" evidence="8">
    <location>
        <begin position="1"/>
        <end position="20"/>
    </location>
</feature>
<evidence type="ECO:0000256" key="4">
    <source>
        <dbReference type="ARBA" id="ARBA00023136"/>
    </source>
</evidence>
<feature type="compositionally biased region" description="Basic and acidic residues" evidence="6">
    <location>
        <begin position="243"/>
        <end position="258"/>
    </location>
</feature>
<dbReference type="OrthoDB" id="413400at2759"/>
<keyword evidence="4 7" id="KW-0472">Membrane</keyword>
<evidence type="ECO:0000256" key="3">
    <source>
        <dbReference type="ARBA" id="ARBA00022989"/>
    </source>
</evidence>
<feature type="region of interest" description="Disordered" evidence="6">
    <location>
        <begin position="219"/>
        <end position="279"/>
    </location>
</feature>
<evidence type="ECO:0000313" key="10">
    <source>
        <dbReference type="EMBL" id="KAG9248322.1"/>
    </source>
</evidence>
<evidence type="ECO:0000256" key="5">
    <source>
        <dbReference type="ARBA" id="ARBA00037847"/>
    </source>
</evidence>
<dbReference type="PROSITE" id="PS50076">
    <property type="entry name" value="DNAJ_2"/>
    <property type="match status" value="1"/>
</dbReference>
<keyword evidence="11" id="KW-1185">Reference proteome</keyword>
<dbReference type="Gene3D" id="1.10.287.110">
    <property type="entry name" value="DnaJ domain"/>
    <property type="match status" value="1"/>
</dbReference>
<dbReference type="GO" id="GO:0012505">
    <property type="term" value="C:endomembrane system"/>
    <property type="evidence" value="ECO:0007669"/>
    <property type="project" value="UniProtKB-SubCell"/>
</dbReference>
<dbReference type="SUPFAM" id="SSF46565">
    <property type="entry name" value="Chaperone J-domain"/>
    <property type="match status" value="1"/>
</dbReference>
<keyword evidence="3 7" id="KW-1133">Transmembrane helix</keyword>
<feature type="chain" id="PRO_5040413682" description="J domain-containing protein" evidence="8">
    <location>
        <begin position="21"/>
        <end position="398"/>
    </location>
</feature>
<evidence type="ECO:0000256" key="8">
    <source>
        <dbReference type="SAM" id="SignalP"/>
    </source>
</evidence>
<comment type="caution">
    <text evidence="10">The sequence shown here is derived from an EMBL/GenBank/DDBJ whole genome shotgun (WGS) entry which is preliminary data.</text>
</comment>
<keyword evidence="1 7" id="KW-0812">Transmembrane</keyword>
<dbReference type="PANTHER" id="PTHR44653">
    <property type="entry name" value="DNAJ HOMOLOG SUBFAMILY C MEMBER 1"/>
    <property type="match status" value="1"/>
</dbReference>
<protein>
    <recommendedName>
        <fullName evidence="9">J domain-containing protein</fullName>
    </recommendedName>
</protein>
<dbReference type="CDD" id="cd06257">
    <property type="entry name" value="DnaJ"/>
    <property type="match status" value="1"/>
</dbReference>
<evidence type="ECO:0000256" key="2">
    <source>
        <dbReference type="ARBA" id="ARBA00022729"/>
    </source>
</evidence>
<evidence type="ECO:0000256" key="7">
    <source>
        <dbReference type="SAM" id="Phobius"/>
    </source>
</evidence>
<evidence type="ECO:0000313" key="11">
    <source>
        <dbReference type="Proteomes" id="UP000887226"/>
    </source>
</evidence>
<dbReference type="AlphaFoldDB" id="A0A9P8CIV0"/>
<dbReference type="InterPro" id="IPR001623">
    <property type="entry name" value="DnaJ_domain"/>
</dbReference>
<feature type="domain" description="J" evidence="9">
    <location>
        <begin position="45"/>
        <end position="145"/>
    </location>
</feature>